<keyword evidence="2" id="KW-1185">Reference proteome</keyword>
<proteinExistence type="predicted"/>
<comment type="caution">
    <text evidence="1">The sequence shown here is derived from an EMBL/GenBank/DDBJ whole genome shotgun (WGS) entry which is preliminary data.</text>
</comment>
<dbReference type="EMBL" id="CM044707">
    <property type="protein sequence ID" value="KAI5653968.1"/>
    <property type="molecule type" value="Genomic_DNA"/>
</dbReference>
<accession>A0ACB9ZZ86</accession>
<dbReference type="Proteomes" id="UP001060085">
    <property type="component" value="Linkage Group LG07"/>
</dbReference>
<protein>
    <submittedName>
        <fullName evidence="1">Uncharacterized protein</fullName>
    </submittedName>
</protein>
<name>A0ACB9ZZ86_CATRO</name>
<organism evidence="1 2">
    <name type="scientific">Catharanthus roseus</name>
    <name type="common">Madagascar periwinkle</name>
    <name type="synonym">Vinca rosea</name>
    <dbReference type="NCBI Taxonomy" id="4058"/>
    <lineage>
        <taxon>Eukaryota</taxon>
        <taxon>Viridiplantae</taxon>
        <taxon>Streptophyta</taxon>
        <taxon>Embryophyta</taxon>
        <taxon>Tracheophyta</taxon>
        <taxon>Spermatophyta</taxon>
        <taxon>Magnoliopsida</taxon>
        <taxon>eudicotyledons</taxon>
        <taxon>Gunneridae</taxon>
        <taxon>Pentapetalae</taxon>
        <taxon>asterids</taxon>
        <taxon>lamiids</taxon>
        <taxon>Gentianales</taxon>
        <taxon>Apocynaceae</taxon>
        <taxon>Rauvolfioideae</taxon>
        <taxon>Vinceae</taxon>
        <taxon>Catharanthinae</taxon>
        <taxon>Catharanthus</taxon>
    </lineage>
</organism>
<sequence length="290" mass="31932">MVRPDRCRADNDLSPVTNKTCRVQGRTITALSRSLRGRHSTSDIPSTSTPFANGFHYDIGAPAVPIRSHPLPSHLPHTPVPYMYMDLHSHRHNPHPHPHYMIPMYILLLFLVGGVLPNSSYNIHDYTSTDYGISSSELSIGRDSGVTTSRNKRPDKGRNVLVPTQRKKVKSSEWEQTRTAKGGPIDPELITSYGGHVAGCIWHGQDRGLLKSRLRYMSNLGLAFVGGGINGQELFDVATDPQSRLSSSDKAACYIQYLLGSSLFTDKSGNIVPSKLWPLVKDVRSSGGFA</sequence>
<reference evidence="2" key="1">
    <citation type="journal article" date="2023" name="Nat. Plants">
        <title>Single-cell RNA sequencing provides a high-resolution roadmap for understanding the multicellular compartmentation of specialized metabolism.</title>
        <authorList>
            <person name="Sun S."/>
            <person name="Shen X."/>
            <person name="Li Y."/>
            <person name="Li Y."/>
            <person name="Wang S."/>
            <person name="Li R."/>
            <person name="Zhang H."/>
            <person name="Shen G."/>
            <person name="Guo B."/>
            <person name="Wei J."/>
            <person name="Xu J."/>
            <person name="St-Pierre B."/>
            <person name="Chen S."/>
            <person name="Sun C."/>
        </authorList>
    </citation>
    <scope>NUCLEOTIDE SEQUENCE [LARGE SCALE GENOMIC DNA]</scope>
</reference>
<evidence type="ECO:0000313" key="2">
    <source>
        <dbReference type="Proteomes" id="UP001060085"/>
    </source>
</evidence>
<gene>
    <name evidence="1" type="ORF">M9H77_31155</name>
</gene>
<evidence type="ECO:0000313" key="1">
    <source>
        <dbReference type="EMBL" id="KAI5653968.1"/>
    </source>
</evidence>